<dbReference type="AlphaFoldDB" id="A0ABD5BBX9"/>
<name>A0ABD5BBX9_SERMA</name>
<sequence length="183" mass="19499">MKEELYGLANHIAGAKGGLPQEWQDWANEIETDLRKLANREAQPVAIVEPSDYVTAAQLVGEGPARKAVHELYEGALVIGQHLYAAPPAPAVPDEMAGSLESIANKYQTTIEQAQFIVAGWNARRAAMLAQPVSIGYKLPEGWKLVPVEPTAEMINAALASGALSIRTAYRVMLAAAPEGGNG</sequence>
<dbReference type="EMBL" id="JAVIPQ010000013">
    <property type="protein sequence ID" value="MDQ9554124.1"/>
    <property type="molecule type" value="Genomic_DNA"/>
</dbReference>
<accession>A0ABD5BBX9</accession>
<protein>
    <submittedName>
        <fullName evidence="1">Uncharacterized protein</fullName>
    </submittedName>
</protein>
<dbReference type="RefSeq" id="WP_309154332.1">
    <property type="nucleotide sequence ID" value="NZ_JAVIOS010000011.1"/>
</dbReference>
<dbReference type="Proteomes" id="UP001234811">
    <property type="component" value="Unassembled WGS sequence"/>
</dbReference>
<evidence type="ECO:0000313" key="2">
    <source>
        <dbReference type="Proteomes" id="UP001234811"/>
    </source>
</evidence>
<reference evidence="1 2" key="1">
    <citation type="submission" date="2023-07" db="EMBL/GenBank/DDBJ databases">
        <title>Pathogens genome sequencing project 196.</title>
        <authorList>
            <person name="Cao X."/>
        </authorList>
    </citation>
    <scope>NUCLEOTIDE SEQUENCE [LARGE SCALE GENOMIC DNA]</scope>
    <source>
        <strain evidence="1 2">SM41</strain>
    </source>
</reference>
<gene>
    <name evidence="1" type="ORF">RF091_01005</name>
</gene>
<proteinExistence type="predicted"/>
<organism evidence="1 2">
    <name type="scientific">Serratia marcescens</name>
    <dbReference type="NCBI Taxonomy" id="615"/>
    <lineage>
        <taxon>Bacteria</taxon>
        <taxon>Pseudomonadati</taxon>
        <taxon>Pseudomonadota</taxon>
        <taxon>Gammaproteobacteria</taxon>
        <taxon>Enterobacterales</taxon>
        <taxon>Yersiniaceae</taxon>
        <taxon>Serratia</taxon>
    </lineage>
</organism>
<comment type="caution">
    <text evidence="1">The sequence shown here is derived from an EMBL/GenBank/DDBJ whole genome shotgun (WGS) entry which is preliminary data.</text>
</comment>
<evidence type="ECO:0000313" key="1">
    <source>
        <dbReference type="EMBL" id="MDQ9554124.1"/>
    </source>
</evidence>